<proteinExistence type="predicted"/>
<dbReference type="AlphaFoldDB" id="A0A1H4LTA2"/>
<sequence length="110" mass="11262">MPGDEVDIEELERVAAGWETAAEGFAEQAARWRAATGPPEVLAFAARAAATLAGHAEAASAAAQRLRDYCSTVVATDEDGARSVRCAIQAAASMSTTPIADVTETPASNA</sequence>
<evidence type="ECO:0000313" key="1">
    <source>
        <dbReference type="EMBL" id="SEB73817.1"/>
    </source>
</evidence>
<protein>
    <submittedName>
        <fullName evidence="1">Uncharacterized protein</fullName>
    </submittedName>
</protein>
<dbReference type="Proteomes" id="UP000182241">
    <property type="component" value="Unassembled WGS sequence"/>
</dbReference>
<organism evidence="1 2">
    <name type="scientific">Tsukamurella tyrosinosolvens</name>
    <dbReference type="NCBI Taxonomy" id="57704"/>
    <lineage>
        <taxon>Bacteria</taxon>
        <taxon>Bacillati</taxon>
        <taxon>Actinomycetota</taxon>
        <taxon>Actinomycetes</taxon>
        <taxon>Mycobacteriales</taxon>
        <taxon>Tsukamurellaceae</taxon>
        <taxon>Tsukamurella</taxon>
    </lineage>
</organism>
<dbReference type="EMBL" id="FNSA01000003">
    <property type="protein sequence ID" value="SEB73817.1"/>
    <property type="molecule type" value="Genomic_DNA"/>
</dbReference>
<name>A0A1H4LTA2_TSUTY</name>
<reference evidence="2" key="1">
    <citation type="submission" date="2016-10" db="EMBL/GenBank/DDBJ databases">
        <authorList>
            <person name="Varghese N."/>
            <person name="Submissions S."/>
        </authorList>
    </citation>
    <scope>NUCLEOTIDE SEQUENCE [LARGE SCALE GENOMIC DNA]</scope>
    <source>
        <strain evidence="2">DSM 44234</strain>
    </source>
</reference>
<accession>A0A1H4LTA2</accession>
<keyword evidence="2" id="KW-1185">Reference proteome</keyword>
<evidence type="ECO:0000313" key="2">
    <source>
        <dbReference type="Proteomes" id="UP000182241"/>
    </source>
</evidence>
<gene>
    <name evidence="1" type="ORF">SAMN04489793_0684</name>
</gene>